<protein>
    <submittedName>
        <fullName evidence="3">Uncharacterized protein</fullName>
    </submittedName>
</protein>
<accession>A0AAE3DVD4</accession>
<feature type="compositionally biased region" description="Low complexity" evidence="1">
    <location>
        <begin position="317"/>
        <end position="394"/>
    </location>
</feature>
<dbReference type="AlphaFoldDB" id="A0AAE3DVD4"/>
<comment type="caution">
    <text evidence="3">The sequence shown here is derived from an EMBL/GenBank/DDBJ whole genome shotgun (WGS) entry which is preliminary data.</text>
</comment>
<name>A0AAE3DVD4_9FIRM</name>
<evidence type="ECO:0000256" key="2">
    <source>
        <dbReference type="SAM" id="SignalP"/>
    </source>
</evidence>
<evidence type="ECO:0000313" key="3">
    <source>
        <dbReference type="EMBL" id="MCC2191154.1"/>
    </source>
</evidence>
<keyword evidence="2" id="KW-0732">Signal</keyword>
<dbReference type="EMBL" id="JAJEPR010000040">
    <property type="protein sequence ID" value="MCC2191154.1"/>
    <property type="molecule type" value="Genomic_DNA"/>
</dbReference>
<feature type="signal peptide" evidence="2">
    <location>
        <begin position="1"/>
        <end position="26"/>
    </location>
</feature>
<dbReference type="Proteomes" id="UP001197875">
    <property type="component" value="Unassembled WGS sequence"/>
</dbReference>
<feature type="region of interest" description="Disordered" evidence="1">
    <location>
        <begin position="317"/>
        <end position="408"/>
    </location>
</feature>
<organism evidence="3 4">
    <name type="scientific">Fusicatenibacter faecihominis</name>
    <dbReference type="NCBI Taxonomy" id="2881276"/>
    <lineage>
        <taxon>Bacteria</taxon>
        <taxon>Bacillati</taxon>
        <taxon>Bacillota</taxon>
        <taxon>Clostridia</taxon>
        <taxon>Lachnospirales</taxon>
        <taxon>Lachnospiraceae</taxon>
        <taxon>Fusicatenibacter</taxon>
    </lineage>
</organism>
<dbReference type="RefSeq" id="WP_227616119.1">
    <property type="nucleotide sequence ID" value="NZ_JAJEPR010000040.1"/>
</dbReference>
<sequence length="596" mass="63732">MKKHVKKTAVFLAAALLCEAVMPVSALEENVKKQLEAVKSLADLDLDSNAAAIQILLQQCMDLLPDGDPVKATLQSIQVLTDGGSQNTAAVDLLLDGFLQESGGSDTETAETAVVAAEGAQGTFAGMVFPDQSSLQGTAGTTFNANLPAFEVPEFLQTQIPVSVFVDVPGDWGNNAASGRSLISYSPVNGSGAISPRAGTLTISYFDMGADEPESAFSNYEKSISDMSVTSDMQSEDISSANLPARKLNFQMNVGANQFACETVCFIYEDTVYAFELMQGQLSAYNYFPVFNQVVQSAEIAGGEAVIETEAPMVEPEVPVETETPVVESEVPVETEAPVVESEVPVETEAPVVESEVPVETEAPVVEPEVPAETEAPAVEPEVPAETEAPAAEPGTPQAPEGGDISSFQYELNGHTYQFPTPMSEIAPEDIQLDRQIRLPYDISSDADMESGSWTEIINTQYFYFENSLYKEMTGITNMTGYDTVLSEGILTALIDTNGTYLNVVLPGDVHVGSSEADILKGFPAFAGKQLDGVATFVGNDYLYACNVRDDGCNGYAIVRNDDPFYSAVTIICENSVIKEISFECIGAERAKGVFQ</sequence>
<evidence type="ECO:0000256" key="1">
    <source>
        <dbReference type="SAM" id="MobiDB-lite"/>
    </source>
</evidence>
<evidence type="ECO:0000313" key="4">
    <source>
        <dbReference type="Proteomes" id="UP001197875"/>
    </source>
</evidence>
<keyword evidence="4" id="KW-1185">Reference proteome</keyword>
<feature type="chain" id="PRO_5042142530" evidence="2">
    <location>
        <begin position="27"/>
        <end position="596"/>
    </location>
</feature>
<proteinExistence type="predicted"/>
<reference evidence="3 4" key="1">
    <citation type="submission" date="2021-10" db="EMBL/GenBank/DDBJ databases">
        <title>Anaerobic single-cell dispensing facilitates the cultivation of human gut bacteria.</title>
        <authorList>
            <person name="Afrizal A."/>
        </authorList>
    </citation>
    <scope>NUCLEOTIDE SEQUENCE [LARGE SCALE GENOMIC DNA]</scope>
    <source>
        <strain evidence="3 4">CLA-AA-H277</strain>
    </source>
</reference>
<gene>
    <name evidence="3" type="ORF">LKD71_15360</name>
</gene>